<comment type="caution">
    <text evidence="3">The sequence shown here is derived from an EMBL/GenBank/DDBJ whole genome shotgun (WGS) entry which is preliminary data.</text>
</comment>
<dbReference type="AlphaFoldDB" id="A0A397HCJ6"/>
<evidence type="ECO:0000313" key="3">
    <source>
        <dbReference type="EMBL" id="RHZ60697.1"/>
    </source>
</evidence>
<feature type="region of interest" description="Disordered" evidence="1">
    <location>
        <begin position="1"/>
        <end position="43"/>
    </location>
</feature>
<evidence type="ECO:0000259" key="2">
    <source>
        <dbReference type="Pfam" id="PF01266"/>
    </source>
</evidence>
<reference evidence="3" key="1">
    <citation type="submission" date="2018-08" db="EMBL/GenBank/DDBJ databases">
        <title>Draft genome sequence of azole-resistant Aspergillus thermomutatus (Neosartorya pseudofischeri) strain HMR AF 39, isolated from a human nasal aspirate.</title>
        <authorList>
            <person name="Parent-Michaud M."/>
            <person name="Dufresne P.J."/>
            <person name="Fournier E."/>
            <person name="Martineau C."/>
            <person name="Moreira S."/>
            <person name="Perkins V."/>
            <person name="De Repentigny L."/>
            <person name="Dufresne S.F."/>
        </authorList>
    </citation>
    <scope>NUCLEOTIDE SEQUENCE [LARGE SCALE GENOMIC DNA]</scope>
    <source>
        <strain evidence="3">HMR AF 39</strain>
    </source>
</reference>
<protein>
    <recommendedName>
        <fullName evidence="2">FAD dependent oxidoreductase domain-containing protein</fullName>
    </recommendedName>
</protein>
<sequence length="478" mass="52141">MQSDPKDNISYLLTTDPGLPASNPTPSYWQEPPHPLSHTKSPTLPRQTDIAIIGSGITGLAVCKTLLEAHPATNITIFEARALCSGATGRNGGQLAANAGEEYAHLAGIHGSEMAGRIVHFTLKNLQKMEELCSAFATEEGELQKVTKLRVFLTDGAFEQFERSVKLMERDHPSLRGLYTVLDAGGLKEEYNVDGAGGALLPAGTVWPYRVVTSTFARLFGKHPSRLSIETNTPVTEVNYDQTSKTHPYTIRTPRGSVRATKIAYCTNGYASHLLPNLRGRIYPFKGTMTVQDPGNFPNRGKDLSWGFHYPALYDAKTGSYQAGLYYLMQNTRSGYFFFGGEDKRLEDCLSADDTRVEAGSVENLQRKLPSCLGGTEAEAWRLVSAWSGVMGFSADGLPVVGQLPALLTGRDGDGEYLAAAFNGYGMANCLLSGEALARIMLGEDVSDWLPEAYAIHPRRLEKLTLHGAVKSYLNEVY</sequence>
<dbReference type="GO" id="GO:0005737">
    <property type="term" value="C:cytoplasm"/>
    <property type="evidence" value="ECO:0007669"/>
    <property type="project" value="TreeGrafter"/>
</dbReference>
<name>A0A397HCJ6_ASPTH</name>
<proteinExistence type="predicted"/>
<dbReference type="OrthoDB" id="512662at2759"/>
<evidence type="ECO:0000313" key="4">
    <source>
        <dbReference type="Proteomes" id="UP000215305"/>
    </source>
</evidence>
<evidence type="ECO:0000256" key="1">
    <source>
        <dbReference type="SAM" id="MobiDB-lite"/>
    </source>
</evidence>
<dbReference type="EMBL" id="NKHU02000050">
    <property type="protein sequence ID" value="RHZ60697.1"/>
    <property type="molecule type" value="Genomic_DNA"/>
</dbReference>
<dbReference type="VEuPathDB" id="FungiDB:CDV56_105839"/>
<feature type="domain" description="FAD dependent oxidoreductase" evidence="2">
    <location>
        <begin position="49"/>
        <end position="439"/>
    </location>
</feature>
<dbReference type="STRING" id="41047.A0A397HCJ6"/>
<dbReference type="RefSeq" id="XP_026616162.1">
    <property type="nucleotide sequence ID" value="XM_026759458.1"/>
</dbReference>
<dbReference type="Proteomes" id="UP000215305">
    <property type="component" value="Unassembled WGS sequence"/>
</dbReference>
<dbReference type="Gene3D" id="3.30.9.10">
    <property type="entry name" value="D-Amino Acid Oxidase, subunit A, domain 2"/>
    <property type="match status" value="1"/>
</dbReference>
<gene>
    <name evidence="3" type="ORF">CDV56_105839</name>
</gene>
<dbReference type="GeneID" id="38127813"/>
<dbReference type="Gene3D" id="3.50.50.60">
    <property type="entry name" value="FAD/NAD(P)-binding domain"/>
    <property type="match status" value="1"/>
</dbReference>
<keyword evidence="4" id="KW-1185">Reference proteome</keyword>
<dbReference type="InterPro" id="IPR036188">
    <property type="entry name" value="FAD/NAD-bd_sf"/>
</dbReference>
<dbReference type="InterPro" id="IPR006076">
    <property type="entry name" value="FAD-dep_OxRdtase"/>
</dbReference>
<dbReference type="Pfam" id="PF01266">
    <property type="entry name" value="DAO"/>
    <property type="match status" value="1"/>
</dbReference>
<dbReference type="PANTHER" id="PTHR13847:SF213">
    <property type="entry name" value="DEPENDENT OXIDOREDUCTASE, PUTATIVE-RELATED"/>
    <property type="match status" value="1"/>
</dbReference>
<dbReference type="SUPFAM" id="SSF51905">
    <property type="entry name" value="FAD/NAD(P)-binding domain"/>
    <property type="match status" value="1"/>
</dbReference>
<dbReference type="PANTHER" id="PTHR13847">
    <property type="entry name" value="SARCOSINE DEHYDROGENASE-RELATED"/>
    <property type="match status" value="1"/>
</dbReference>
<accession>A0A397HCJ6</accession>
<organism evidence="3 4">
    <name type="scientific">Aspergillus thermomutatus</name>
    <name type="common">Neosartorya pseudofischeri</name>
    <dbReference type="NCBI Taxonomy" id="41047"/>
    <lineage>
        <taxon>Eukaryota</taxon>
        <taxon>Fungi</taxon>
        <taxon>Dikarya</taxon>
        <taxon>Ascomycota</taxon>
        <taxon>Pezizomycotina</taxon>
        <taxon>Eurotiomycetes</taxon>
        <taxon>Eurotiomycetidae</taxon>
        <taxon>Eurotiales</taxon>
        <taxon>Aspergillaceae</taxon>
        <taxon>Aspergillus</taxon>
        <taxon>Aspergillus subgen. Fumigati</taxon>
    </lineage>
</organism>